<dbReference type="AlphaFoldDB" id="A0A7E4VUY7"/>
<organism evidence="1 2">
    <name type="scientific">Panagrellus redivivus</name>
    <name type="common">Microworm</name>
    <dbReference type="NCBI Taxonomy" id="6233"/>
    <lineage>
        <taxon>Eukaryota</taxon>
        <taxon>Metazoa</taxon>
        <taxon>Ecdysozoa</taxon>
        <taxon>Nematoda</taxon>
        <taxon>Chromadorea</taxon>
        <taxon>Rhabditida</taxon>
        <taxon>Tylenchina</taxon>
        <taxon>Panagrolaimomorpha</taxon>
        <taxon>Panagrolaimoidea</taxon>
        <taxon>Panagrolaimidae</taxon>
        <taxon>Panagrellus</taxon>
    </lineage>
</organism>
<evidence type="ECO:0000313" key="1">
    <source>
        <dbReference type="Proteomes" id="UP000492821"/>
    </source>
</evidence>
<dbReference type="WBParaSite" id="Pan_g3654.t1">
    <property type="protein sequence ID" value="Pan_g3654.t1"/>
    <property type="gene ID" value="Pan_g3654"/>
</dbReference>
<name>A0A7E4VUY7_PANRE</name>
<evidence type="ECO:0000313" key="2">
    <source>
        <dbReference type="WBParaSite" id="Pan_g3654.t1"/>
    </source>
</evidence>
<keyword evidence="1" id="KW-1185">Reference proteome</keyword>
<reference evidence="1" key="1">
    <citation type="journal article" date="2013" name="Genetics">
        <title>The draft genome and transcriptome of Panagrellus redivivus are shaped by the harsh demands of a free-living lifestyle.</title>
        <authorList>
            <person name="Srinivasan J."/>
            <person name="Dillman A.R."/>
            <person name="Macchietto M.G."/>
            <person name="Heikkinen L."/>
            <person name="Lakso M."/>
            <person name="Fracchia K.M."/>
            <person name="Antoshechkin I."/>
            <person name="Mortazavi A."/>
            <person name="Wong G."/>
            <person name="Sternberg P.W."/>
        </authorList>
    </citation>
    <scope>NUCLEOTIDE SEQUENCE [LARGE SCALE GENOMIC DNA]</scope>
    <source>
        <strain evidence="1">MT8872</strain>
    </source>
</reference>
<accession>A0A7E4VUY7</accession>
<proteinExistence type="predicted"/>
<dbReference type="Proteomes" id="UP000492821">
    <property type="component" value="Unassembled WGS sequence"/>
</dbReference>
<reference evidence="2" key="2">
    <citation type="submission" date="2020-10" db="UniProtKB">
        <authorList>
            <consortium name="WormBaseParasite"/>
        </authorList>
    </citation>
    <scope>IDENTIFICATION</scope>
</reference>
<protein>
    <submittedName>
        <fullName evidence="2">Transmembrane protein</fullName>
    </submittedName>
</protein>
<sequence length="263" mass="29382">MLMTSSPWWWNGNMTDNIPETKAIRCDECCFLAAGCLTFYKMWELFFSAFVSTLCQSAQPDLWSLHSALFESGVNNTAATPMEQASSHMGREKPRRLGLFWATHASQQCRVAAFPEGIATAADGKRSKTSAKIVARGSGTSCQPESMPAHGPELREVETAPASARNSVCLCFSKLLVHFIPFRLTLSGSLPRTAHGNDTPFHNIRRGGQESVAVEKRRRQFFKYTVHYTCPERAPWSSPVCMQKCASTRTADTYRVLIARVWF</sequence>